<name>A0A511NBY0_9FLAO</name>
<comment type="caution">
    <text evidence="2">The sequence shown here is derived from an EMBL/GenBank/DDBJ whole genome shotgun (WGS) entry which is preliminary data.</text>
</comment>
<keyword evidence="1" id="KW-0812">Transmembrane</keyword>
<proteinExistence type="predicted"/>
<dbReference type="AlphaFoldDB" id="A0A511NBY0"/>
<feature type="transmembrane region" description="Helical" evidence="1">
    <location>
        <begin position="20"/>
        <end position="42"/>
    </location>
</feature>
<keyword evidence="1" id="KW-1133">Transmembrane helix</keyword>
<keyword evidence="3" id="KW-1185">Reference proteome</keyword>
<reference evidence="2 3" key="1">
    <citation type="submission" date="2019-07" db="EMBL/GenBank/DDBJ databases">
        <title>Whole genome shotgun sequence of Empedobacter brevis NBRC 14943.</title>
        <authorList>
            <person name="Hosoyama A."/>
            <person name="Uohara A."/>
            <person name="Ohji S."/>
            <person name="Ichikawa N."/>
        </authorList>
    </citation>
    <scope>NUCLEOTIDE SEQUENCE [LARGE SCALE GENOMIC DNA]</scope>
    <source>
        <strain evidence="2 3">NBRC 14943</strain>
    </source>
</reference>
<keyword evidence="1" id="KW-0472">Membrane</keyword>
<sequence>MDVVDSVFTSSEFSAFASLLLQLASNAKIAVEINSFFIIICIKSKLKHKYCEKDSVEQFLFRLILNKIM</sequence>
<organism evidence="2 3">
    <name type="scientific">Empedobacter brevis NBRC 14943 = ATCC 43319</name>
    <dbReference type="NCBI Taxonomy" id="1218108"/>
    <lineage>
        <taxon>Bacteria</taxon>
        <taxon>Pseudomonadati</taxon>
        <taxon>Bacteroidota</taxon>
        <taxon>Flavobacteriia</taxon>
        <taxon>Flavobacteriales</taxon>
        <taxon>Weeksellaceae</taxon>
        <taxon>Empedobacter</taxon>
    </lineage>
</organism>
<evidence type="ECO:0000313" key="3">
    <source>
        <dbReference type="Proteomes" id="UP000321245"/>
    </source>
</evidence>
<dbReference type="EMBL" id="BJXC01000001">
    <property type="protein sequence ID" value="GEM50312.1"/>
    <property type="molecule type" value="Genomic_DNA"/>
</dbReference>
<protein>
    <submittedName>
        <fullName evidence="2">Uncharacterized protein</fullName>
    </submittedName>
</protein>
<gene>
    <name evidence="2" type="ORF">EB1_01020</name>
</gene>
<evidence type="ECO:0000313" key="2">
    <source>
        <dbReference type="EMBL" id="GEM50312.1"/>
    </source>
</evidence>
<evidence type="ECO:0000256" key="1">
    <source>
        <dbReference type="SAM" id="Phobius"/>
    </source>
</evidence>
<accession>A0A511NBY0</accession>
<dbReference type="Proteomes" id="UP000321245">
    <property type="component" value="Unassembled WGS sequence"/>
</dbReference>